<dbReference type="SMART" id="SM00100">
    <property type="entry name" value="cNMP"/>
    <property type="match status" value="1"/>
</dbReference>
<dbReference type="Proteomes" id="UP000198817">
    <property type="component" value="Unassembled WGS sequence"/>
</dbReference>
<dbReference type="PROSITE" id="PS51063">
    <property type="entry name" value="HTH_CRP_2"/>
    <property type="match status" value="1"/>
</dbReference>
<keyword evidence="1" id="KW-0805">Transcription regulation</keyword>
<dbReference type="SUPFAM" id="SSF46785">
    <property type="entry name" value="Winged helix' DNA-binding domain"/>
    <property type="match status" value="1"/>
</dbReference>
<protein>
    <submittedName>
        <fullName evidence="6">CRP/FNR family transcriptional regulator, anaerobic regulatory protein</fullName>
    </submittedName>
</protein>
<dbReference type="AlphaFoldDB" id="A0A1I7ID85"/>
<accession>A0A1I7ID85</accession>
<dbReference type="CDD" id="cd00038">
    <property type="entry name" value="CAP_ED"/>
    <property type="match status" value="1"/>
</dbReference>
<keyword evidence="3" id="KW-0804">Transcription</keyword>
<dbReference type="SMART" id="SM00419">
    <property type="entry name" value="HTH_CRP"/>
    <property type="match status" value="1"/>
</dbReference>
<keyword evidence="7" id="KW-1185">Reference proteome</keyword>
<feature type="domain" description="HTH crp-type" evidence="5">
    <location>
        <begin position="154"/>
        <end position="221"/>
    </location>
</feature>
<dbReference type="PROSITE" id="PS50042">
    <property type="entry name" value="CNMP_BINDING_3"/>
    <property type="match status" value="1"/>
</dbReference>
<dbReference type="GO" id="GO:0003677">
    <property type="term" value="F:DNA binding"/>
    <property type="evidence" value="ECO:0007669"/>
    <property type="project" value="UniProtKB-KW"/>
</dbReference>
<organism evidence="6 7">
    <name type="scientific">Eubacterium pyruvativorans</name>
    <dbReference type="NCBI Taxonomy" id="155865"/>
    <lineage>
        <taxon>Bacteria</taxon>
        <taxon>Bacillati</taxon>
        <taxon>Bacillota</taxon>
        <taxon>Clostridia</taxon>
        <taxon>Eubacteriales</taxon>
        <taxon>Eubacteriaceae</taxon>
        <taxon>Eubacterium</taxon>
    </lineage>
</organism>
<gene>
    <name evidence="6" type="ORF">SAMN05216508_1413</name>
</gene>
<dbReference type="GO" id="GO:0005829">
    <property type="term" value="C:cytosol"/>
    <property type="evidence" value="ECO:0007669"/>
    <property type="project" value="TreeGrafter"/>
</dbReference>
<sequence length="225" mass="25530">MNQIPEHCHHCHVDCLKDVVFLTDLEAPQKAEIMDHAVRQTYRKDEVIFREGDPVTAIYGIHSGKVKLCRYDEEGTEHIIRIFTAGETIWEGLLLEESSYPYSCVCVMEADVCRIRGEDVKKTLTDPAAALQVIHFLSKELLDANNRISLLNVTAPKARLSKFLLQRAEHIRSDVITLRLSDIASSINLRPETVSRKLKELEQEGLVEKIGQSSLRILDPEKLGE</sequence>
<evidence type="ECO:0000313" key="6">
    <source>
        <dbReference type="EMBL" id="SFU70905.1"/>
    </source>
</evidence>
<reference evidence="6 7" key="1">
    <citation type="submission" date="2016-10" db="EMBL/GenBank/DDBJ databases">
        <authorList>
            <person name="de Groot N.N."/>
        </authorList>
    </citation>
    <scope>NUCLEOTIDE SEQUENCE [LARGE SCALE GENOMIC DNA]</scope>
    <source>
        <strain evidence="6 7">KHGC13</strain>
    </source>
</reference>
<keyword evidence="2" id="KW-0238">DNA-binding</keyword>
<dbReference type="InterPro" id="IPR018490">
    <property type="entry name" value="cNMP-bd_dom_sf"/>
</dbReference>
<dbReference type="Pfam" id="PF13545">
    <property type="entry name" value="HTH_Crp_2"/>
    <property type="match status" value="1"/>
</dbReference>
<feature type="domain" description="Cyclic nucleotide-binding" evidence="4">
    <location>
        <begin position="21"/>
        <end position="103"/>
    </location>
</feature>
<evidence type="ECO:0000313" key="7">
    <source>
        <dbReference type="Proteomes" id="UP000198817"/>
    </source>
</evidence>
<dbReference type="PANTHER" id="PTHR24567">
    <property type="entry name" value="CRP FAMILY TRANSCRIPTIONAL REGULATORY PROTEIN"/>
    <property type="match status" value="1"/>
</dbReference>
<evidence type="ECO:0000256" key="1">
    <source>
        <dbReference type="ARBA" id="ARBA00023015"/>
    </source>
</evidence>
<proteinExistence type="predicted"/>
<name>A0A1I7ID85_9FIRM</name>
<dbReference type="Gene3D" id="2.60.120.10">
    <property type="entry name" value="Jelly Rolls"/>
    <property type="match status" value="1"/>
</dbReference>
<dbReference type="InterPro" id="IPR036390">
    <property type="entry name" value="WH_DNA-bd_sf"/>
</dbReference>
<evidence type="ECO:0000256" key="3">
    <source>
        <dbReference type="ARBA" id="ARBA00023163"/>
    </source>
</evidence>
<dbReference type="InterPro" id="IPR050397">
    <property type="entry name" value="Env_Response_Regulators"/>
</dbReference>
<dbReference type="InterPro" id="IPR000595">
    <property type="entry name" value="cNMP-bd_dom"/>
</dbReference>
<dbReference type="InterPro" id="IPR036388">
    <property type="entry name" value="WH-like_DNA-bd_sf"/>
</dbReference>
<dbReference type="SUPFAM" id="SSF51206">
    <property type="entry name" value="cAMP-binding domain-like"/>
    <property type="match status" value="1"/>
</dbReference>
<evidence type="ECO:0000259" key="5">
    <source>
        <dbReference type="PROSITE" id="PS51063"/>
    </source>
</evidence>
<dbReference type="Gene3D" id="1.10.10.10">
    <property type="entry name" value="Winged helix-like DNA-binding domain superfamily/Winged helix DNA-binding domain"/>
    <property type="match status" value="1"/>
</dbReference>
<dbReference type="STRING" id="155865.SAMN05216515_14413"/>
<evidence type="ECO:0000256" key="2">
    <source>
        <dbReference type="ARBA" id="ARBA00023125"/>
    </source>
</evidence>
<dbReference type="Pfam" id="PF00027">
    <property type="entry name" value="cNMP_binding"/>
    <property type="match status" value="1"/>
</dbReference>
<dbReference type="RefSeq" id="WP_177207479.1">
    <property type="nucleotide sequence ID" value="NZ_FOWF01000044.1"/>
</dbReference>
<dbReference type="InterPro" id="IPR014710">
    <property type="entry name" value="RmlC-like_jellyroll"/>
</dbReference>
<dbReference type="GO" id="GO:0003700">
    <property type="term" value="F:DNA-binding transcription factor activity"/>
    <property type="evidence" value="ECO:0007669"/>
    <property type="project" value="TreeGrafter"/>
</dbReference>
<dbReference type="EMBL" id="FPBT01000041">
    <property type="protein sequence ID" value="SFU70905.1"/>
    <property type="molecule type" value="Genomic_DNA"/>
</dbReference>
<dbReference type="InterPro" id="IPR012318">
    <property type="entry name" value="HTH_CRP"/>
</dbReference>
<evidence type="ECO:0000259" key="4">
    <source>
        <dbReference type="PROSITE" id="PS50042"/>
    </source>
</evidence>
<dbReference type="PANTHER" id="PTHR24567:SF74">
    <property type="entry name" value="HTH-TYPE TRANSCRIPTIONAL REGULATOR ARCR"/>
    <property type="match status" value="1"/>
</dbReference>